<organism evidence="1 2">
    <name type="scientific">Pseudomonas poae</name>
    <dbReference type="NCBI Taxonomy" id="200451"/>
    <lineage>
        <taxon>Bacteria</taxon>
        <taxon>Pseudomonadati</taxon>
        <taxon>Pseudomonadota</taxon>
        <taxon>Gammaproteobacteria</taxon>
        <taxon>Pseudomonadales</taxon>
        <taxon>Pseudomonadaceae</taxon>
        <taxon>Pseudomonas</taxon>
    </lineage>
</organism>
<protein>
    <submittedName>
        <fullName evidence="1">Uncharacterized protein</fullName>
    </submittedName>
</protein>
<accession>A0AAP2WFU9</accession>
<proteinExistence type="predicted"/>
<gene>
    <name evidence="1" type="ORF">GIV46_11185</name>
</gene>
<dbReference type="Proteomes" id="UP000814126">
    <property type="component" value="Unassembled WGS sequence"/>
</dbReference>
<comment type="caution">
    <text evidence="1">The sequence shown here is derived from an EMBL/GenBank/DDBJ whole genome shotgun (WGS) entry which is preliminary data.</text>
</comment>
<dbReference type="AlphaFoldDB" id="A0AAP2WFU9"/>
<evidence type="ECO:0000313" key="2">
    <source>
        <dbReference type="Proteomes" id="UP000814126"/>
    </source>
</evidence>
<sequence length="152" mass="17063">MMPFRYKLLSIEPDYYYSDFFQDALEDHVGFDHKDPLNVAYTLYGKPYARFQYHGGFSLIVSVGMLPVNPQAGDTWNVDMQNITTGNPSAIFNHMSTVHPGTAPQYFATGVSIRPGMYTLGPGIIEIESFFTSNATNTVYVFPTKQLTLVMP</sequence>
<dbReference type="RefSeq" id="WP_236325795.1">
    <property type="nucleotide sequence ID" value="NZ_WJZX01000033.1"/>
</dbReference>
<name>A0AAP2WFU9_9PSED</name>
<reference evidence="1" key="1">
    <citation type="submission" date="2019-11" db="EMBL/GenBank/DDBJ databases">
        <title>Epiphytic Pseudomonas syringae from cherry orchards.</title>
        <authorList>
            <person name="Hulin M.T."/>
        </authorList>
    </citation>
    <scope>NUCLEOTIDE SEQUENCE</scope>
    <source>
        <strain evidence="1">PA-2-1F</strain>
    </source>
</reference>
<dbReference type="EMBL" id="WJZX01000033">
    <property type="protein sequence ID" value="MCF5655580.1"/>
    <property type="molecule type" value="Genomic_DNA"/>
</dbReference>
<evidence type="ECO:0000313" key="1">
    <source>
        <dbReference type="EMBL" id="MCF5655580.1"/>
    </source>
</evidence>